<reference evidence="1 2" key="2">
    <citation type="submission" date="2018-11" db="EMBL/GenBank/DDBJ databases">
        <authorList>
            <consortium name="Pathogen Informatics"/>
        </authorList>
    </citation>
    <scope>NUCLEOTIDE SEQUENCE [LARGE SCALE GENOMIC DNA]</scope>
    <source>
        <strain evidence="1 2">MHpl1</strain>
    </source>
</reference>
<gene>
    <name evidence="1" type="ORF">HPLM_LOCUS13293</name>
</gene>
<accession>A0A0N4WPJ9</accession>
<evidence type="ECO:0000313" key="1">
    <source>
        <dbReference type="EMBL" id="VDO48495.1"/>
    </source>
</evidence>
<protein>
    <submittedName>
        <fullName evidence="3">HTH araC/xylS-type domain-containing protein</fullName>
    </submittedName>
</protein>
<dbReference type="WBParaSite" id="HPLM_0001330101-mRNA-1">
    <property type="protein sequence ID" value="HPLM_0001330101-mRNA-1"/>
    <property type="gene ID" value="HPLM_0001330101"/>
</dbReference>
<dbReference type="AlphaFoldDB" id="A0A0N4WPJ9"/>
<dbReference type="OrthoDB" id="5815649at2759"/>
<proteinExistence type="predicted"/>
<evidence type="ECO:0000313" key="2">
    <source>
        <dbReference type="Proteomes" id="UP000268014"/>
    </source>
</evidence>
<dbReference type="OMA" id="DHCTRAV"/>
<name>A0A0N4WPJ9_HAEPC</name>
<organism evidence="3">
    <name type="scientific">Haemonchus placei</name>
    <name type="common">Barber's pole worm</name>
    <dbReference type="NCBI Taxonomy" id="6290"/>
    <lineage>
        <taxon>Eukaryota</taxon>
        <taxon>Metazoa</taxon>
        <taxon>Ecdysozoa</taxon>
        <taxon>Nematoda</taxon>
        <taxon>Chromadorea</taxon>
        <taxon>Rhabditida</taxon>
        <taxon>Rhabditina</taxon>
        <taxon>Rhabditomorpha</taxon>
        <taxon>Strongyloidea</taxon>
        <taxon>Trichostrongylidae</taxon>
        <taxon>Haemonchus</taxon>
    </lineage>
</organism>
<keyword evidence="2" id="KW-1185">Reference proteome</keyword>
<sequence>MRYSDDHCTRAVTGSIARDIKQTLGFPPTRWSDFFTRALKEQNVGSRVPEAKTIHWTTLARDRDEWRRYWRPLEEVDDQRDDR</sequence>
<dbReference type="Proteomes" id="UP000268014">
    <property type="component" value="Unassembled WGS sequence"/>
</dbReference>
<evidence type="ECO:0000313" key="3">
    <source>
        <dbReference type="WBParaSite" id="HPLM_0001330101-mRNA-1"/>
    </source>
</evidence>
<dbReference type="EMBL" id="UZAF01018151">
    <property type="protein sequence ID" value="VDO48495.1"/>
    <property type="molecule type" value="Genomic_DNA"/>
</dbReference>
<reference evidence="3" key="1">
    <citation type="submission" date="2017-02" db="UniProtKB">
        <authorList>
            <consortium name="WormBaseParasite"/>
        </authorList>
    </citation>
    <scope>IDENTIFICATION</scope>
</reference>